<dbReference type="RefSeq" id="WP_042684319.1">
    <property type="nucleotide sequence ID" value="NZ_DUIH01000002.1"/>
</dbReference>
<feature type="active site" description="Proton acceptor" evidence="3">
    <location>
        <position position="221"/>
    </location>
</feature>
<evidence type="ECO:0000256" key="3">
    <source>
        <dbReference type="HAMAP-Rule" id="MF_00197"/>
    </source>
</evidence>
<comment type="catalytic activity">
    <reaction evidence="3">
        <text>(2S,6S)-2,6-diaminopimelate = meso-2,6-diaminopimelate</text>
        <dbReference type="Rhea" id="RHEA:15393"/>
        <dbReference type="ChEBI" id="CHEBI:57609"/>
        <dbReference type="ChEBI" id="CHEBI:57791"/>
        <dbReference type="EC" id="5.1.1.7"/>
    </reaction>
</comment>
<dbReference type="Gene3D" id="3.10.310.10">
    <property type="entry name" value="Diaminopimelate Epimerase, Chain A, domain 1"/>
    <property type="match status" value="2"/>
</dbReference>
<dbReference type="Pfam" id="PF01678">
    <property type="entry name" value="DAP_epimerase"/>
    <property type="match status" value="2"/>
</dbReference>
<proteinExistence type="inferred from homology"/>
<evidence type="ECO:0000256" key="1">
    <source>
        <dbReference type="ARBA" id="ARBA00010219"/>
    </source>
</evidence>
<comment type="caution">
    <text evidence="5">The sequence shown here is derived from an EMBL/GenBank/DDBJ whole genome shotgun (WGS) entry which is preliminary data.</text>
</comment>
<comment type="caution">
    <text evidence="3">Lacks conserved residue(s) required for the propagation of feature annotation.</text>
</comment>
<feature type="binding site" evidence="3">
    <location>
        <begin position="211"/>
        <end position="212"/>
    </location>
    <ligand>
        <name>substrate</name>
    </ligand>
</feature>
<dbReference type="EC" id="5.1.1.7" evidence="3 4"/>
<keyword evidence="3" id="KW-0028">Amino-acid biosynthesis</keyword>
<keyword evidence="2 3" id="KW-0413">Isomerase</keyword>
<dbReference type="NCBIfam" id="TIGR00652">
    <property type="entry name" value="DapF"/>
    <property type="match status" value="1"/>
</dbReference>
<comment type="subunit">
    <text evidence="3">Homodimer.</text>
</comment>
<feature type="binding site" evidence="3">
    <location>
        <position position="15"/>
    </location>
    <ligand>
        <name>substrate</name>
    </ligand>
</feature>
<dbReference type="SUPFAM" id="SSF54506">
    <property type="entry name" value="Diaminopimelate epimerase-like"/>
    <property type="match status" value="2"/>
</dbReference>
<dbReference type="PANTHER" id="PTHR31689">
    <property type="entry name" value="DIAMINOPIMELATE EPIMERASE, CHLOROPLASTIC"/>
    <property type="match status" value="1"/>
</dbReference>
<keyword evidence="3" id="KW-0457">Lysine biosynthesis</keyword>
<dbReference type="PANTHER" id="PTHR31689:SF0">
    <property type="entry name" value="DIAMINOPIMELATE EPIMERASE"/>
    <property type="match status" value="1"/>
</dbReference>
<dbReference type="Proteomes" id="UP000600363">
    <property type="component" value="Unassembled WGS sequence"/>
</dbReference>
<feature type="binding site" evidence="3">
    <location>
        <begin position="79"/>
        <end position="80"/>
    </location>
    <ligand>
        <name>substrate</name>
    </ligand>
</feature>
<accession>A0A832RUG9</accession>
<evidence type="ECO:0000256" key="2">
    <source>
        <dbReference type="ARBA" id="ARBA00023235"/>
    </source>
</evidence>
<dbReference type="AlphaFoldDB" id="A0A832RUG9"/>
<feature type="active site" description="Proton donor" evidence="3">
    <location>
        <position position="78"/>
    </location>
</feature>
<protein>
    <recommendedName>
        <fullName evidence="3 4">Diaminopimelate epimerase</fullName>
        <shortName evidence="3">DAP epimerase</shortName>
        <ecNumber evidence="3 4">5.1.1.7</ecNumber>
    </recommendedName>
    <alternativeName>
        <fullName evidence="3">PLP-independent amino acid racemase</fullName>
    </alternativeName>
</protein>
<dbReference type="GO" id="GO:0008837">
    <property type="term" value="F:diaminopimelate epimerase activity"/>
    <property type="evidence" value="ECO:0007669"/>
    <property type="project" value="UniProtKB-UniRule"/>
</dbReference>
<feature type="binding site" evidence="3">
    <location>
        <begin position="222"/>
        <end position="223"/>
    </location>
    <ligand>
        <name>substrate</name>
    </ligand>
</feature>
<evidence type="ECO:0000313" key="6">
    <source>
        <dbReference type="Proteomes" id="UP000600363"/>
    </source>
</evidence>
<dbReference type="HAMAP" id="MF_00197">
    <property type="entry name" value="DAP_epimerase"/>
    <property type="match status" value="1"/>
</dbReference>
<name>A0A832RUG9_9EURY</name>
<feature type="site" description="Could be important to modulate the pK values of the two catalytic cysteine residues" evidence="3">
    <location>
        <position position="164"/>
    </location>
</feature>
<feature type="binding site" evidence="3">
    <location>
        <position position="194"/>
    </location>
    <ligand>
        <name>substrate</name>
    </ligand>
</feature>
<keyword evidence="3" id="KW-0963">Cytoplasm</keyword>
<dbReference type="GO" id="GO:0009089">
    <property type="term" value="P:lysine biosynthetic process via diaminopimelate"/>
    <property type="evidence" value="ECO:0007669"/>
    <property type="project" value="UniProtKB-UniRule"/>
</dbReference>
<comment type="similarity">
    <text evidence="1 3">Belongs to the diaminopimelate epimerase family.</text>
</comment>
<evidence type="ECO:0000256" key="4">
    <source>
        <dbReference type="NCBIfam" id="TIGR00652"/>
    </source>
</evidence>
<evidence type="ECO:0000313" key="5">
    <source>
        <dbReference type="EMBL" id="HIH69060.1"/>
    </source>
</evidence>
<reference evidence="5" key="1">
    <citation type="journal article" date="2020" name="bioRxiv">
        <title>A rank-normalized archaeal taxonomy based on genome phylogeny resolves widespread incomplete and uneven classifications.</title>
        <authorList>
            <person name="Rinke C."/>
            <person name="Chuvochina M."/>
            <person name="Mussig A.J."/>
            <person name="Chaumeil P.-A."/>
            <person name="Waite D.W."/>
            <person name="Whitman W.B."/>
            <person name="Parks D.H."/>
            <person name="Hugenholtz P."/>
        </authorList>
    </citation>
    <scope>NUCLEOTIDE SEQUENCE</scope>
    <source>
        <strain evidence="5">UBA12518</strain>
    </source>
</reference>
<sequence length="275" mass="30392">MFEGVCFEKVHGNGNDFVVIDEMERSVVPEEQKPQFASIYCDRRMGIGADGILFIQPSSMAHFRMRLFQQDGSEAEMCGNGLRCAVLCAYEHGYISGESCAVETGAGIRHVSFREHDGEFLVRVNMGTPEFSCERVPVLFSKREMLDELLEGERVCALNTGVPHAVVFVENLDFDIERRARPIRWSSAFPEGTNVNFALVEGSTLRVRTFERGVEAETLSCGTGSVACAAAARRTGRVHSDEIRVITKGGTLTVSFEPDGVYMEGPARRVFSGMI</sequence>
<dbReference type="UniPathway" id="UPA00034">
    <property type="reaction ID" value="UER00025"/>
</dbReference>
<dbReference type="InterPro" id="IPR001653">
    <property type="entry name" value="DAP_epimerase_DapF"/>
</dbReference>
<comment type="pathway">
    <text evidence="3">Amino-acid biosynthesis; L-lysine biosynthesis via DAP pathway; DL-2,6-diaminopimelate from LL-2,6-diaminopimelate: step 1/1.</text>
</comment>
<gene>
    <name evidence="3" type="primary">dapF</name>
    <name evidence="5" type="ORF">HA299_00315</name>
</gene>
<feature type="binding site" evidence="3">
    <location>
        <position position="69"/>
    </location>
    <ligand>
        <name>substrate</name>
    </ligand>
</feature>
<dbReference type="EMBL" id="DUIH01000002">
    <property type="protein sequence ID" value="HIH69060.1"/>
    <property type="molecule type" value="Genomic_DNA"/>
</dbReference>
<feature type="site" description="Could be important to modulate the pK values of the two catalytic cysteine residues" evidence="3">
    <location>
        <position position="211"/>
    </location>
</feature>
<organism evidence="5 6">
    <name type="scientific">Methermicoccus shengliensis</name>
    <dbReference type="NCBI Taxonomy" id="660064"/>
    <lineage>
        <taxon>Archaea</taxon>
        <taxon>Methanobacteriati</taxon>
        <taxon>Methanobacteriota</taxon>
        <taxon>Stenosarchaea group</taxon>
        <taxon>Methanomicrobia</taxon>
        <taxon>Methanosarcinales</taxon>
        <taxon>Methermicoccaceae</taxon>
        <taxon>Methermicoccus</taxon>
    </lineage>
</organism>
<comment type="function">
    <text evidence="3">Catalyzes the stereoinversion of LL-2,6-diaminopimelate (L,L-DAP) to meso-diaminopimelate (meso-DAP), a precursor of L-lysine.</text>
</comment>
<dbReference type="GO" id="GO:0005829">
    <property type="term" value="C:cytosol"/>
    <property type="evidence" value="ECO:0007669"/>
    <property type="project" value="TreeGrafter"/>
</dbReference>
<comment type="subcellular location">
    <subcellularLocation>
        <location evidence="3">Cytoplasm</location>
    </subcellularLocation>
</comment>